<feature type="region of interest" description="Disordered" evidence="1">
    <location>
        <begin position="12"/>
        <end position="94"/>
    </location>
</feature>
<evidence type="ECO:0000313" key="2">
    <source>
        <dbReference type="EMBL" id="KAK1117760.1"/>
    </source>
</evidence>
<organism evidence="2 3">
    <name type="scientific">Melipona bicolor</name>
    <dbReference type="NCBI Taxonomy" id="60889"/>
    <lineage>
        <taxon>Eukaryota</taxon>
        <taxon>Metazoa</taxon>
        <taxon>Ecdysozoa</taxon>
        <taxon>Arthropoda</taxon>
        <taxon>Hexapoda</taxon>
        <taxon>Insecta</taxon>
        <taxon>Pterygota</taxon>
        <taxon>Neoptera</taxon>
        <taxon>Endopterygota</taxon>
        <taxon>Hymenoptera</taxon>
        <taxon>Apocrita</taxon>
        <taxon>Aculeata</taxon>
        <taxon>Apoidea</taxon>
        <taxon>Anthophila</taxon>
        <taxon>Apidae</taxon>
        <taxon>Melipona</taxon>
    </lineage>
</organism>
<feature type="compositionally biased region" description="Acidic residues" evidence="1">
    <location>
        <begin position="30"/>
        <end position="39"/>
    </location>
</feature>
<dbReference type="Proteomes" id="UP001177670">
    <property type="component" value="Unassembled WGS sequence"/>
</dbReference>
<reference evidence="2" key="1">
    <citation type="submission" date="2021-10" db="EMBL/GenBank/DDBJ databases">
        <title>Melipona bicolor Genome sequencing and assembly.</title>
        <authorList>
            <person name="Araujo N.S."/>
            <person name="Arias M.C."/>
        </authorList>
    </citation>
    <scope>NUCLEOTIDE SEQUENCE</scope>
    <source>
        <strain evidence="2">USP_2M_L1-L4_2017</strain>
        <tissue evidence="2">Whole body</tissue>
    </source>
</reference>
<accession>A0AA40FEY5</accession>
<gene>
    <name evidence="2" type="ORF">K0M31_015701</name>
</gene>
<evidence type="ECO:0000313" key="3">
    <source>
        <dbReference type="Proteomes" id="UP001177670"/>
    </source>
</evidence>
<protein>
    <submittedName>
        <fullName evidence="2">Uncharacterized protein</fullName>
    </submittedName>
</protein>
<comment type="caution">
    <text evidence="2">The sequence shown here is derived from an EMBL/GenBank/DDBJ whole genome shotgun (WGS) entry which is preliminary data.</text>
</comment>
<keyword evidence="3" id="KW-1185">Reference proteome</keyword>
<dbReference type="AlphaFoldDB" id="A0AA40FEY5"/>
<name>A0AA40FEY5_9HYME</name>
<sequence length="94" mass="10532">MQVLGRVLVLETPRVERPKTEKKRKKKEEEVEGTGEEEEWYGRGNEKRETRKEGLGTILDTVNTPGARATLPVIEPTSPISTRRGRFSAGRGLG</sequence>
<evidence type="ECO:0000256" key="1">
    <source>
        <dbReference type="SAM" id="MobiDB-lite"/>
    </source>
</evidence>
<feature type="compositionally biased region" description="Basic and acidic residues" evidence="1">
    <location>
        <begin position="40"/>
        <end position="54"/>
    </location>
</feature>
<proteinExistence type="predicted"/>
<dbReference type="EMBL" id="JAHYIQ010000048">
    <property type="protein sequence ID" value="KAK1117760.1"/>
    <property type="molecule type" value="Genomic_DNA"/>
</dbReference>